<evidence type="ECO:0008006" key="3">
    <source>
        <dbReference type="Google" id="ProtNLM"/>
    </source>
</evidence>
<dbReference type="Gene3D" id="3.30.200.20">
    <property type="entry name" value="Phosphorylase Kinase, domain 1"/>
    <property type="match status" value="1"/>
</dbReference>
<organism evidence="1 2">
    <name type="scientific">Teladorsagia circumcincta</name>
    <name type="common">Brown stomach worm</name>
    <name type="synonym">Ostertagia circumcincta</name>
    <dbReference type="NCBI Taxonomy" id="45464"/>
    <lineage>
        <taxon>Eukaryota</taxon>
        <taxon>Metazoa</taxon>
        <taxon>Ecdysozoa</taxon>
        <taxon>Nematoda</taxon>
        <taxon>Chromadorea</taxon>
        <taxon>Rhabditida</taxon>
        <taxon>Rhabditina</taxon>
        <taxon>Rhabditomorpha</taxon>
        <taxon>Strongyloidea</taxon>
        <taxon>Trichostrongylidae</taxon>
        <taxon>Teladorsagia</taxon>
    </lineage>
</organism>
<evidence type="ECO:0000313" key="2">
    <source>
        <dbReference type="Proteomes" id="UP000230423"/>
    </source>
</evidence>
<sequence>RVRIVSSGVDDVASCRSMKRLQQEVDAIKSASNCKQIVQFYGITFHESNKGPGKSTNLRRPDQYSLLSTLQFYG</sequence>
<accession>A0A2G9TNJ7</accession>
<name>A0A2G9TNJ7_TELCI</name>
<dbReference type="EMBL" id="KZ357667">
    <property type="protein sequence ID" value="PIO59507.1"/>
    <property type="molecule type" value="Genomic_DNA"/>
</dbReference>
<dbReference type="AlphaFoldDB" id="A0A2G9TNJ7"/>
<keyword evidence="2" id="KW-1185">Reference proteome</keyword>
<reference evidence="1 2" key="1">
    <citation type="submission" date="2015-09" db="EMBL/GenBank/DDBJ databases">
        <title>Draft genome of the parasitic nematode Teladorsagia circumcincta isolate WARC Sus (inbred).</title>
        <authorList>
            <person name="Mitreva M."/>
        </authorList>
    </citation>
    <scope>NUCLEOTIDE SEQUENCE [LARGE SCALE GENOMIC DNA]</scope>
    <source>
        <strain evidence="1 2">S</strain>
    </source>
</reference>
<gene>
    <name evidence="1" type="ORF">TELCIR_19029</name>
</gene>
<proteinExistence type="predicted"/>
<protein>
    <recommendedName>
        <fullName evidence="3">Protein kinase domain-containing protein</fullName>
    </recommendedName>
</protein>
<dbReference type="Proteomes" id="UP000230423">
    <property type="component" value="Unassembled WGS sequence"/>
</dbReference>
<feature type="non-terminal residue" evidence="1">
    <location>
        <position position="1"/>
    </location>
</feature>
<evidence type="ECO:0000313" key="1">
    <source>
        <dbReference type="EMBL" id="PIO59507.1"/>
    </source>
</evidence>